<dbReference type="PROSITE" id="PS51318">
    <property type="entry name" value="TAT"/>
    <property type="match status" value="1"/>
</dbReference>
<keyword evidence="3" id="KW-1185">Reference proteome</keyword>
<dbReference type="STRING" id="378753.KRH_20530"/>
<dbReference type="AlphaFoldDB" id="B2GHC4"/>
<dbReference type="eggNOG" id="ENOG502ZTFX">
    <property type="taxonomic scope" value="Bacteria"/>
</dbReference>
<dbReference type="HOGENOM" id="CLU_484660_0_0_11"/>
<dbReference type="Proteomes" id="UP000008838">
    <property type="component" value="Chromosome"/>
</dbReference>
<feature type="chain" id="PRO_5039110339" evidence="1">
    <location>
        <begin position="25"/>
        <end position="562"/>
    </location>
</feature>
<reference evidence="2 3" key="1">
    <citation type="journal article" date="2008" name="J. Bacteriol.">
        <title>Complete genome sequence of the soil actinomycete Kocuria rhizophila.</title>
        <authorList>
            <person name="Takarada H."/>
            <person name="Sekine M."/>
            <person name="Kosugi H."/>
            <person name="Matsuo Y."/>
            <person name="Fujisawa T."/>
            <person name="Omata S."/>
            <person name="Kishi E."/>
            <person name="Shimizu A."/>
            <person name="Tsukatani N."/>
            <person name="Tanikawa S."/>
            <person name="Fujita N."/>
            <person name="Harayama S."/>
        </authorList>
    </citation>
    <scope>NUCLEOTIDE SEQUENCE [LARGE SCALE GENOMIC DNA]</scope>
    <source>
        <strain evidence="3">ATCC 9341 / DSM 348 / NBRC 103217 / DC2201</strain>
    </source>
</reference>
<name>B2GHC4_KOCRD</name>
<evidence type="ECO:0000256" key="1">
    <source>
        <dbReference type="SAM" id="SignalP"/>
    </source>
</evidence>
<feature type="signal peptide" evidence="1">
    <location>
        <begin position="1"/>
        <end position="24"/>
    </location>
</feature>
<accession>B2GHC4</accession>
<keyword evidence="1" id="KW-0732">Signal</keyword>
<dbReference type="PROSITE" id="PS51257">
    <property type="entry name" value="PROKAR_LIPOPROTEIN"/>
    <property type="match status" value="1"/>
</dbReference>
<sequence>MTPARTTRRGFIALAAVTAVGVTASCAPGGAPAPRDPAPSALERRQVWAHMVPQGLPLAADPDVHYGSERPLSLAPAGTGYERLVADQLTQARAAGLTGMQILLLDGVNSGTDFVADWMSAADPSWRNSSSAGFSVAPCLQVSSLRRATSMVEQYAAAAAEHPSAARSGDALVVWVYNARSLSPGDWNTLRGTLHDRGTDVFLVAELKTQASQHGDTLDTSLVDPYAGSFDALWLFEDKETEVLHDVVSWAAAHDLPFAGGSLPGYDRQTAHGGYVDARGTELWRRHLESQLAAHPAWLTAVTWNDAVEHTSVQPTTDWGRTRADLLAHHSAVFRGAAQADSEARAYASSPQYLLAGRELLVEGLVINHGHTAVRVRTRVTSAAGRTLAEAVSEPVAAGGVTAAVVERTLDLRGGEHVVAVVDLLDEKGARTAGVRGAPVVVYDEADPAVPSPDRRRYYSLGSHETTDFSGVARLERGEGPGPSGMHVTTTRAVRSVELLHNTWPAGLALDATGVGYEDPPGSIVGGQEVSTVPGGFTIARVVTHEGRIAYSAPVHHGASGG</sequence>
<evidence type="ECO:0000313" key="3">
    <source>
        <dbReference type="Proteomes" id="UP000008838"/>
    </source>
</evidence>
<dbReference type="KEGG" id="krh:KRH_20530"/>
<protein>
    <submittedName>
        <fullName evidence="2">Uncharacterized protein</fullName>
    </submittedName>
</protein>
<proteinExistence type="predicted"/>
<dbReference type="EMBL" id="AP009152">
    <property type="protein sequence ID" value="BAG30400.1"/>
    <property type="molecule type" value="Genomic_DNA"/>
</dbReference>
<dbReference type="OrthoDB" id="4882867at2"/>
<dbReference type="Gene3D" id="3.20.20.80">
    <property type="entry name" value="Glycosidases"/>
    <property type="match status" value="1"/>
</dbReference>
<evidence type="ECO:0000313" key="2">
    <source>
        <dbReference type="EMBL" id="BAG30400.1"/>
    </source>
</evidence>
<dbReference type="RefSeq" id="WP_012399121.1">
    <property type="nucleotide sequence ID" value="NC_010617.1"/>
</dbReference>
<dbReference type="InterPro" id="IPR006311">
    <property type="entry name" value="TAT_signal"/>
</dbReference>
<gene>
    <name evidence="2" type="ordered locus">KRH_20530</name>
</gene>
<organism evidence="2 3">
    <name type="scientific">Kocuria rhizophila (strain ATCC 9341 / DSM 348 / NBRC 103217 / DC2201)</name>
    <dbReference type="NCBI Taxonomy" id="378753"/>
    <lineage>
        <taxon>Bacteria</taxon>
        <taxon>Bacillati</taxon>
        <taxon>Actinomycetota</taxon>
        <taxon>Actinomycetes</taxon>
        <taxon>Micrococcales</taxon>
        <taxon>Micrococcaceae</taxon>
        <taxon>Kocuria</taxon>
    </lineage>
</organism>